<dbReference type="STRING" id="1314790.A0A1Y1XW82"/>
<gene>
    <name evidence="7" type="ORF">K493DRAFT_410083</name>
</gene>
<feature type="transmembrane region" description="Helical" evidence="5">
    <location>
        <begin position="82"/>
        <end position="107"/>
    </location>
</feature>
<feature type="domain" description="Glucose receptor Git3-like N-terminal" evidence="6">
    <location>
        <begin position="21"/>
        <end position="151"/>
    </location>
</feature>
<evidence type="ECO:0000259" key="6">
    <source>
        <dbReference type="Pfam" id="PF11710"/>
    </source>
</evidence>
<comment type="caution">
    <text evidence="7">The sequence shown here is derived from an EMBL/GenBank/DDBJ whole genome shotgun (WGS) entry which is preliminary data.</text>
</comment>
<keyword evidence="8" id="KW-1185">Reference proteome</keyword>
<proteinExistence type="predicted"/>
<evidence type="ECO:0000256" key="5">
    <source>
        <dbReference type="SAM" id="Phobius"/>
    </source>
</evidence>
<evidence type="ECO:0000256" key="3">
    <source>
        <dbReference type="ARBA" id="ARBA00022989"/>
    </source>
</evidence>
<dbReference type="SUPFAM" id="SSF81321">
    <property type="entry name" value="Family A G protein-coupled receptor-like"/>
    <property type="match status" value="1"/>
</dbReference>
<name>A0A1Y1XW82_9FUNG</name>
<accession>A0A1Y1XW82</accession>
<sequence>MSVFAYTYFLNALNNTVSGAKLAVEGSLHESLFCTVNGFVGQLTVQAQDFSTLIIAIATFVALSNPLRWIRGLSFIQIHEVWIHLFIWGVPLTTAMIGLLTVGYVPVSGNWCWLPAEPVWVRYALTHGIRFAIIPTVLLIYLRLFIILKRSSPDDAFYSQTKYPSQDAVVEPASGYNDSLNSGFSDVEHEPPRGKWSGFWVKMGWRRLTSTSGKTDTTPMVMRSLNSDKRIATAMLRMCIYPVMYTVCWVPGISNRILEISGGKSELLATLQAATQFIGFFDALLYGITENLRHEIRELCSGYGEKS</sequence>
<evidence type="ECO:0000313" key="7">
    <source>
        <dbReference type="EMBL" id="ORX90021.1"/>
    </source>
</evidence>
<dbReference type="InterPro" id="IPR023041">
    <property type="entry name" value="Glucose_rcpt_Git3-like_N"/>
</dbReference>
<dbReference type="PANTHER" id="PTHR23112">
    <property type="entry name" value="G PROTEIN-COUPLED RECEPTOR 157-RELATED"/>
    <property type="match status" value="1"/>
</dbReference>
<feature type="transmembrane region" description="Helical" evidence="5">
    <location>
        <begin position="127"/>
        <end position="148"/>
    </location>
</feature>
<dbReference type="GO" id="GO:0007189">
    <property type="term" value="P:adenylate cyclase-activating G protein-coupled receptor signaling pathway"/>
    <property type="evidence" value="ECO:0007669"/>
    <property type="project" value="TreeGrafter"/>
</dbReference>
<protein>
    <recommendedName>
        <fullName evidence="6">Glucose receptor Git3-like N-terminal domain-containing protein</fullName>
    </recommendedName>
</protein>
<keyword evidence="2 5" id="KW-0812">Transmembrane</keyword>
<feature type="transmembrane region" description="Helical" evidence="5">
    <location>
        <begin position="50"/>
        <end position="70"/>
    </location>
</feature>
<evidence type="ECO:0000256" key="2">
    <source>
        <dbReference type="ARBA" id="ARBA00022692"/>
    </source>
</evidence>
<comment type="subcellular location">
    <subcellularLocation>
        <location evidence="1">Membrane</location>
        <topology evidence="1">Multi-pass membrane protein</topology>
    </subcellularLocation>
</comment>
<keyword evidence="4 5" id="KW-0472">Membrane</keyword>
<dbReference type="GO" id="GO:0005886">
    <property type="term" value="C:plasma membrane"/>
    <property type="evidence" value="ECO:0007669"/>
    <property type="project" value="TreeGrafter"/>
</dbReference>
<dbReference type="Proteomes" id="UP000193498">
    <property type="component" value="Unassembled WGS sequence"/>
</dbReference>
<evidence type="ECO:0000256" key="1">
    <source>
        <dbReference type="ARBA" id="ARBA00004141"/>
    </source>
</evidence>
<dbReference type="AlphaFoldDB" id="A0A1Y1XW82"/>
<reference evidence="7 8" key="1">
    <citation type="submission" date="2016-07" db="EMBL/GenBank/DDBJ databases">
        <title>Pervasive Adenine N6-methylation of Active Genes in Fungi.</title>
        <authorList>
            <consortium name="DOE Joint Genome Institute"/>
            <person name="Mondo S.J."/>
            <person name="Dannebaum R.O."/>
            <person name="Kuo R.C."/>
            <person name="Labutti K."/>
            <person name="Haridas S."/>
            <person name="Kuo A."/>
            <person name="Salamov A."/>
            <person name="Ahrendt S.R."/>
            <person name="Lipzen A."/>
            <person name="Sullivan W."/>
            <person name="Andreopoulos W.B."/>
            <person name="Clum A."/>
            <person name="Lindquist E."/>
            <person name="Daum C."/>
            <person name="Ramamoorthy G.K."/>
            <person name="Gryganskyi A."/>
            <person name="Culley D."/>
            <person name="Magnuson J.K."/>
            <person name="James T.Y."/>
            <person name="O'Malley M.A."/>
            <person name="Stajich J.E."/>
            <person name="Spatafora J.W."/>
            <person name="Visel A."/>
            <person name="Grigoriev I.V."/>
        </authorList>
    </citation>
    <scope>NUCLEOTIDE SEQUENCE [LARGE SCALE GENOMIC DNA]</scope>
    <source>
        <strain evidence="7 8">CBS 931.73</strain>
    </source>
</reference>
<dbReference type="OrthoDB" id="100006at2759"/>
<evidence type="ECO:0000256" key="4">
    <source>
        <dbReference type="ARBA" id="ARBA00023136"/>
    </source>
</evidence>
<evidence type="ECO:0000313" key="8">
    <source>
        <dbReference type="Proteomes" id="UP000193498"/>
    </source>
</evidence>
<organism evidence="7 8">
    <name type="scientific">Basidiobolus meristosporus CBS 931.73</name>
    <dbReference type="NCBI Taxonomy" id="1314790"/>
    <lineage>
        <taxon>Eukaryota</taxon>
        <taxon>Fungi</taxon>
        <taxon>Fungi incertae sedis</taxon>
        <taxon>Zoopagomycota</taxon>
        <taxon>Entomophthoromycotina</taxon>
        <taxon>Basidiobolomycetes</taxon>
        <taxon>Basidiobolales</taxon>
        <taxon>Basidiobolaceae</taxon>
        <taxon>Basidiobolus</taxon>
    </lineage>
</organism>
<dbReference type="InParanoid" id="A0A1Y1XW82"/>
<dbReference type="Gene3D" id="1.20.1070.10">
    <property type="entry name" value="Rhodopsin 7-helix transmembrane proteins"/>
    <property type="match status" value="1"/>
</dbReference>
<dbReference type="Pfam" id="PF11710">
    <property type="entry name" value="Git3"/>
    <property type="match status" value="1"/>
</dbReference>
<dbReference type="GO" id="GO:0004930">
    <property type="term" value="F:G protein-coupled receptor activity"/>
    <property type="evidence" value="ECO:0007669"/>
    <property type="project" value="TreeGrafter"/>
</dbReference>
<dbReference type="EMBL" id="MCFE01000404">
    <property type="protein sequence ID" value="ORX90021.1"/>
    <property type="molecule type" value="Genomic_DNA"/>
</dbReference>
<dbReference type="PANTHER" id="PTHR23112:SF0">
    <property type="entry name" value="TRANSMEMBRANE PROTEIN 116"/>
    <property type="match status" value="1"/>
</dbReference>
<keyword evidence="3 5" id="KW-1133">Transmembrane helix</keyword>